<feature type="chain" id="PRO_5043125376" evidence="4">
    <location>
        <begin position="21"/>
        <end position="1400"/>
    </location>
</feature>
<feature type="transmembrane region" description="Helical" evidence="3">
    <location>
        <begin position="1107"/>
        <end position="1130"/>
    </location>
</feature>
<dbReference type="STRING" id="27835.A0A0N4Y659"/>
<dbReference type="InterPro" id="IPR000742">
    <property type="entry name" value="EGF"/>
</dbReference>
<dbReference type="PROSITE" id="PS50026">
    <property type="entry name" value="EGF_3"/>
    <property type="match status" value="1"/>
</dbReference>
<evidence type="ECO:0000256" key="4">
    <source>
        <dbReference type="SAM" id="SignalP"/>
    </source>
</evidence>
<feature type="region of interest" description="Disordered" evidence="2">
    <location>
        <begin position="1337"/>
        <end position="1400"/>
    </location>
</feature>
<feature type="signal peptide" evidence="4">
    <location>
        <begin position="1"/>
        <end position="20"/>
    </location>
</feature>
<dbReference type="WBParaSite" id="NBR_0001154701-mRNA-1">
    <property type="protein sequence ID" value="NBR_0001154701-mRNA-1"/>
    <property type="gene ID" value="NBR_0001154701"/>
</dbReference>
<feature type="transmembrane region" description="Helical" evidence="3">
    <location>
        <begin position="1142"/>
        <end position="1161"/>
    </location>
</feature>
<feature type="compositionally biased region" description="Low complexity" evidence="2">
    <location>
        <begin position="780"/>
        <end position="792"/>
    </location>
</feature>
<keyword evidence="1" id="KW-0245">EGF-like domain</keyword>
<feature type="compositionally biased region" description="Polar residues" evidence="2">
    <location>
        <begin position="520"/>
        <end position="554"/>
    </location>
</feature>
<name>A0A0N4Y659_NIPBR</name>
<evidence type="ECO:0000256" key="1">
    <source>
        <dbReference type="PROSITE-ProRule" id="PRU00076"/>
    </source>
</evidence>
<feature type="compositionally biased region" description="Polar residues" evidence="2">
    <location>
        <begin position="430"/>
        <end position="450"/>
    </location>
</feature>
<dbReference type="Proteomes" id="UP000271162">
    <property type="component" value="Unassembled WGS sequence"/>
</dbReference>
<dbReference type="OMA" id="CTETGRE"/>
<keyword evidence="4" id="KW-0732">Signal</keyword>
<proteinExistence type="predicted"/>
<keyword evidence="7" id="KW-1185">Reference proteome</keyword>
<reference evidence="8" key="1">
    <citation type="submission" date="2016-04" db="UniProtKB">
        <authorList>
            <consortium name="WormBaseParasite"/>
        </authorList>
    </citation>
    <scope>IDENTIFICATION</scope>
</reference>
<protein>
    <submittedName>
        <fullName evidence="8">EGF-like domain-containing protein</fullName>
    </submittedName>
</protein>
<feature type="disulfide bond" evidence="1">
    <location>
        <begin position="1075"/>
        <end position="1084"/>
    </location>
</feature>
<keyword evidence="3" id="KW-0812">Transmembrane</keyword>
<evidence type="ECO:0000313" key="7">
    <source>
        <dbReference type="Proteomes" id="UP000271162"/>
    </source>
</evidence>
<feature type="domain" description="EGF-like" evidence="5">
    <location>
        <begin position="1047"/>
        <end position="1085"/>
    </location>
</feature>
<dbReference type="PROSITE" id="PS00022">
    <property type="entry name" value="EGF_1"/>
    <property type="match status" value="1"/>
</dbReference>
<evidence type="ECO:0000313" key="6">
    <source>
        <dbReference type="EMBL" id="VDL75137.1"/>
    </source>
</evidence>
<comment type="caution">
    <text evidence="1">Lacks conserved residue(s) required for the propagation of feature annotation.</text>
</comment>
<keyword evidence="3" id="KW-1133">Transmembrane helix</keyword>
<evidence type="ECO:0000256" key="2">
    <source>
        <dbReference type="SAM" id="MobiDB-lite"/>
    </source>
</evidence>
<feature type="compositionally biased region" description="Low complexity" evidence="2">
    <location>
        <begin position="1359"/>
        <end position="1373"/>
    </location>
</feature>
<dbReference type="Gene3D" id="2.10.25.10">
    <property type="entry name" value="Laminin"/>
    <property type="match status" value="1"/>
</dbReference>
<keyword evidence="3" id="KW-0472">Membrane</keyword>
<sequence length="1400" mass="152577">MLYVARAFVLFAALRSAIYGNVWNSSCNCPKSETGRGSCYKIESPFLSYYDIKGESSLKDYGEQCINSKISLFLADEKGKHQSALRHQCYVTRCPSICEDFCESNPVYFKKVDCPQEDDAYFAPCSAATTQVEQPSSSSSEPRTGTSHDQSTMEDQPTSDNGVNDFGSTSSRGTPIHTSPMPSATTSTDASTLVETTLSKEVTDKTSSVTMKTSQETVTTGTLETTATVLGTTEEPFQTSVPDLSSISELTTSSTLGSTTYSIRTSDTTLPASNSHAATDSTSWSPSLIGGWTTTTHRYESRTSSIYEKPSKTTTTTGYWSTKARTTTMTTTEASTSFTVLEKTSHTPTKFHLEESTYTTSAYKTSTLQHLQTSSEIASTGTAVSLSLTDVSSQGLSSTTVQNSTYRTSTRSDLQASSEASSELAMTPIYTATPSQGMGTSSTTKLDESTYTTTTYPEIQGSSEKASSVTSAPSLLTTILSQGRGTSTTQLQETTTIYQGPQTSSGKISSGPAVLQTHTAISTQGTSRKTLPDESTSFSTTDMASLTPSEGSESSPEKLPIISSRITRYYQPSTSSTTSVSDQTTSSTVAHLQYGTAIDKVSSVTSVSYAEVYSPVTLLSTLLHRGGGTTLSAMNEDAQETSSTPFPEKVPSSYPHTKLPYHWTTETSRISSVTSTIPTTPPSTSSSEAVKLEGTALETAALTDQETLVTTPPTMKESETTASKFLYFTNLARTQQRSGSITTTSAPEEGATIKAATIEAGQLTDSDEAETNSTLKSGNRAATSSTSYSSRAPVESTTARSWECALPCPLAYLEGPNCCYRLLQNIRSTINYREAFHLCAVEEKGDMADEVDLRDGLVQQLLRNASRNNEAVQRFFVNERDSKQYIEEKKVRVVSLERSSRFLLNVNETVGTRTYVSNVTAACKRPKYCGDFYCNLNDFEFFGTDTNLVIPDDLNRTMAVGESVTIRCTKSDTEVVKVSCRQKGYLNPHPTRIACQEDRKLALLKKMRIRKSCKECYRYGTEKCVKVSGGFTCQCRTNWTEPTCWRAPDLCRINQVDCGENGRCVTELTKARCICNSTFAGPNCAVNKTRLSFISDTEASFVSGTTAGASILVATGSVVLLVRGLLAFVYRGTSNDPQSYYQNLRCFFVSLAGLLSFFFRHPALLGISQIQCMVTAVMTTCCFTFGMAFFALEALTFYECASLRQLNSWTEPFWGRKRWYTSPAFRTLTPLVILAAAVIGAFKSNPKEAASSWSCLGRFEPATRDFWFPIALAHSCLGLAALAFTLEGRFKRNNMPQFQQVVEEHLKPLPPSRREEVEKLGRRVFTGLQRLRTGHIHTDHTAGVQRGDAHPDETPAAVPVPGGRPRVLVVTGRSRCPAPTSAETSKERERTTTLRQKMPS</sequence>
<keyword evidence="1" id="KW-1015">Disulfide bond</keyword>
<reference evidence="6 7" key="2">
    <citation type="submission" date="2018-11" db="EMBL/GenBank/DDBJ databases">
        <authorList>
            <consortium name="Pathogen Informatics"/>
        </authorList>
    </citation>
    <scope>NUCLEOTIDE SEQUENCE [LARGE SCALE GENOMIC DNA]</scope>
</reference>
<organism evidence="8">
    <name type="scientific">Nippostrongylus brasiliensis</name>
    <name type="common">Rat hookworm</name>
    <dbReference type="NCBI Taxonomy" id="27835"/>
    <lineage>
        <taxon>Eukaryota</taxon>
        <taxon>Metazoa</taxon>
        <taxon>Ecdysozoa</taxon>
        <taxon>Nematoda</taxon>
        <taxon>Chromadorea</taxon>
        <taxon>Rhabditida</taxon>
        <taxon>Rhabditina</taxon>
        <taxon>Rhabditomorpha</taxon>
        <taxon>Strongyloidea</taxon>
        <taxon>Heligmosomidae</taxon>
        <taxon>Nippostrongylus</taxon>
    </lineage>
</organism>
<feature type="transmembrane region" description="Helical" evidence="3">
    <location>
        <begin position="1219"/>
        <end position="1242"/>
    </location>
</feature>
<evidence type="ECO:0000259" key="5">
    <source>
        <dbReference type="PROSITE" id="PS50026"/>
    </source>
</evidence>
<feature type="region of interest" description="Disordered" evidence="2">
    <location>
        <begin position="758"/>
        <end position="792"/>
    </location>
</feature>
<evidence type="ECO:0000256" key="3">
    <source>
        <dbReference type="SAM" id="Phobius"/>
    </source>
</evidence>
<accession>A0A0N4Y659</accession>
<feature type="transmembrane region" description="Helical" evidence="3">
    <location>
        <begin position="1173"/>
        <end position="1198"/>
    </location>
</feature>
<dbReference type="EMBL" id="UYSL01020548">
    <property type="protein sequence ID" value="VDL75137.1"/>
    <property type="molecule type" value="Genomic_DNA"/>
</dbReference>
<feature type="compositionally biased region" description="Polar residues" evidence="2">
    <location>
        <begin position="393"/>
        <end position="415"/>
    </location>
</feature>
<feature type="region of interest" description="Disordered" evidence="2">
    <location>
        <begin position="131"/>
        <end position="192"/>
    </location>
</feature>
<evidence type="ECO:0000313" key="8">
    <source>
        <dbReference type="WBParaSite" id="NBR_0001154701-mRNA-1"/>
    </source>
</evidence>
<feature type="region of interest" description="Disordered" evidence="2">
    <location>
        <begin position="393"/>
        <end position="450"/>
    </location>
</feature>
<feature type="transmembrane region" description="Helical" evidence="3">
    <location>
        <begin position="1266"/>
        <end position="1286"/>
    </location>
</feature>
<feature type="region of interest" description="Disordered" evidence="2">
    <location>
        <begin position="520"/>
        <end position="558"/>
    </location>
</feature>
<gene>
    <name evidence="6" type="ORF">NBR_LOCUS11548</name>
</gene>